<organism evidence="1 2">
    <name type="scientific">Ramazzottius varieornatus</name>
    <name type="common">Water bear</name>
    <name type="synonym">Tardigrade</name>
    <dbReference type="NCBI Taxonomy" id="947166"/>
    <lineage>
        <taxon>Eukaryota</taxon>
        <taxon>Metazoa</taxon>
        <taxon>Ecdysozoa</taxon>
        <taxon>Tardigrada</taxon>
        <taxon>Eutardigrada</taxon>
        <taxon>Parachela</taxon>
        <taxon>Hypsibioidea</taxon>
        <taxon>Ramazzottiidae</taxon>
        <taxon>Ramazzottius</taxon>
    </lineage>
</organism>
<name>A0A1D1VUD2_RAMVA</name>
<accession>A0A1D1VUD2</accession>
<evidence type="ECO:0000313" key="2">
    <source>
        <dbReference type="Proteomes" id="UP000186922"/>
    </source>
</evidence>
<keyword evidence="2" id="KW-1185">Reference proteome</keyword>
<dbReference type="EMBL" id="BDGG01000011">
    <property type="protein sequence ID" value="GAV05125.1"/>
    <property type="molecule type" value="Genomic_DNA"/>
</dbReference>
<dbReference type="Proteomes" id="UP000186922">
    <property type="component" value="Unassembled WGS sequence"/>
</dbReference>
<reference evidence="1 2" key="1">
    <citation type="journal article" date="2016" name="Nat. Commun.">
        <title>Extremotolerant tardigrade genome and improved radiotolerance of human cultured cells by tardigrade-unique protein.</title>
        <authorList>
            <person name="Hashimoto T."/>
            <person name="Horikawa D.D."/>
            <person name="Saito Y."/>
            <person name="Kuwahara H."/>
            <person name="Kozuka-Hata H."/>
            <person name="Shin-I T."/>
            <person name="Minakuchi Y."/>
            <person name="Ohishi K."/>
            <person name="Motoyama A."/>
            <person name="Aizu T."/>
            <person name="Enomoto A."/>
            <person name="Kondo K."/>
            <person name="Tanaka S."/>
            <person name="Hara Y."/>
            <person name="Koshikawa S."/>
            <person name="Sagara H."/>
            <person name="Miura T."/>
            <person name="Yokobori S."/>
            <person name="Miyagawa K."/>
            <person name="Suzuki Y."/>
            <person name="Kubo T."/>
            <person name="Oyama M."/>
            <person name="Kohara Y."/>
            <person name="Fujiyama A."/>
            <person name="Arakawa K."/>
            <person name="Katayama T."/>
            <person name="Toyoda A."/>
            <person name="Kunieda T."/>
        </authorList>
    </citation>
    <scope>NUCLEOTIDE SEQUENCE [LARGE SCALE GENOMIC DNA]</scope>
    <source>
        <strain evidence="1 2">YOKOZUNA-1</strain>
    </source>
</reference>
<dbReference type="PANTHER" id="PTHR34615">
    <property type="entry name" value="PX DOMAIN-CONTAINING PROTEIN"/>
    <property type="match status" value="1"/>
</dbReference>
<comment type="caution">
    <text evidence="1">The sequence shown here is derived from an EMBL/GenBank/DDBJ whole genome shotgun (WGS) entry which is preliminary data.</text>
</comment>
<dbReference type="AlphaFoldDB" id="A0A1D1VUD2"/>
<gene>
    <name evidence="1" type="primary">RvY_15301-1</name>
    <name evidence="1" type="synonym">RvY_15301.1</name>
    <name evidence="1" type="ORF">RvY_15301</name>
</gene>
<dbReference type="OrthoDB" id="5978526at2759"/>
<evidence type="ECO:0000313" key="1">
    <source>
        <dbReference type="EMBL" id="GAV05125.1"/>
    </source>
</evidence>
<proteinExistence type="predicted"/>
<sequence length="106" mass="12611">MENYQEFCRLRDALQLPEVVIDENRVVVSRSLALAVLLKRLAFPHRWVDCMDILDQERTHLLRIFNTTVSAIYRKHSHLLENMDPPWLTRERVDLHANAMHRVCGY</sequence>
<protein>
    <submittedName>
        <fullName evidence="1">Uncharacterized protein</fullName>
    </submittedName>
</protein>
<dbReference type="PANTHER" id="PTHR34615:SF1">
    <property type="entry name" value="PX DOMAIN-CONTAINING PROTEIN"/>
    <property type="match status" value="1"/>
</dbReference>